<feature type="domain" description="Aldehyde dehydrogenase" evidence="4">
    <location>
        <begin position="29"/>
        <end position="486"/>
    </location>
</feature>
<dbReference type="PROSITE" id="PS00687">
    <property type="entry name" value="ALDEHYDE_DEHYDR_GLU"/>
    <property type="match status" value="1"/>
</dbReference>
<organism evidence="5 6">
    <name type="scientific">[Mycobacterium] vasticus</name>
    <dbReference type="NCBI Taxonomy" id="2875777"/>
    <lineage>
        <taxon>Bacteria</taxon>
        <taxon>Bacillati</taxon>
        <taxon>Actinomycetota</taxon>
        <taxon>Actinomycetes</taxon>
        <taxon>Mycobacteriales</taxon>
        <taxon>Mycobacteriaceae</taxon>
        <taxon>Mycolicibacter</taxon>
    </lineage>
</organism>
<dbReference type="SUPFAM" id="SSF53720">
    <property type="entry name" value="ALDH-like"/>
    <property type="match status" value="1"/>
</dbReference>
<protein>
    <submittedName>
        <fullName evidence="5">Aldehyde dehydrogenase family protein</fullName>
    </submittedName>
</protein>
<dbReference type="InterPro" id="IPR015590">
    <property type="entry name" value="Aldehyde_DH_dom"/>
</dbReference>
<dbReference type="PANTHER" id="PTHR11699">
    <property type="entry name" value="ALDEHYDE DEHYDROGENASE-RELATED"/>
    <property type="match status" value="1"/>
</dbReference>
<dbReference type="InterPro" id="IPR016162">
    <property type="entry name" value="Ald_DH_N"/>
</dbReference>
<comment type="similarity">
    <text evidence="3">Belongs to the aldehyde dehydrogenase family.</text>
</comment>
<keyword evidence="1 3" id="KW-0560">Oxidoreductase</keyword>
<dbReference type="Gene3D" id="3.40.605.10">
    <property type="entry name" value="Aldehyde Dehydrogenase, Chain A, domain 1"/>
    <property type="match status" value="1"/>
</dbReference>
<comment type="caution">
    <text evidence="5">The sequence shown here is derived from an EMBL/GenBank/DDBJ whole genome shotgun (WGS) entry which is preliminary data.</text>
</comment>
<evidence type="ECO:0000313" key="6">
    <source>
        <dbReference type="Proteomes" id="UP001299283"/>
    </source>
</evidence>
<proteinExistence type="inferred from homology"/>
<dbReference type="InterPro" id="IPR016161">
    <property type="entry name" value="Ald_DH/histidinol_DH"/>
</dbReference>
<feature type="active site" evidence="2">
    <location>
        <position position="263"/>
    </location>
</feature>
<name>A0ABU5YYP2_9MYCO</name>
<dbReference type="Proteomes" id="UP001299283">
    <property type="component" value="Unassembled WGS sequence"/>
</dbReference>
<dbReference type="Pfam" id="PF00171">
    <property type="entry name" value="Aldedh"/>
    <property type="match status" value="1"/>
</dbReference>
<reference evidence="5 6" key="1">
    <citation type="submission" date="2023-12" db="EMBL/GenBank/DDBJ databases">
        <title>Description of new species of Mycobacterium terrae complex isolated from sewage at the Sao Paulo Zoological Park Foundation in Brazil.</title>
        <authorList>
            <person name="Romagnoli C.L."/>
            <person name="Conceicao E.C."/>
            <person name="Machado E."/>
            <person name="Barreto L.B.P.F."/>
            <person name="Sharma A."/>
            <person name="Silva N.M."/>
            <person name="Marques L.E."/>
            <person name="Juliana M.A."/>
            <person name="Lourenco M.C.S."/>
            <person name="Digiampietri L.A."/>
            <person name="Suffys P.N."/>
            <person name="Viana-Niero C."/>
        </authorList>
    </citation>
    <scope>NUCLEOTIDE SEQUENCE [LARGE SCALE GENOMIC DNA]</scope>
    <source>
        <strain evidence="5 6">MYC017</strain>
    </source>
</reference>
<evidence type="ECO:0000256" key="1">
    <source>
        <dbReference type="ARBA" id="ARBA00023002"/>
    </source>
</evidence>
<evidence type="ECO:0000256" key="3">
    <source>
        <dbReference type="RuleBase" id="RU003345"/>
    </source>
</evidence>
<dbReference type="Gene3D" id="3.40.309.10">
    <property type="entry name" value="Aldehyde Dehydrogenase, Chain A, domain 2"/>
    <property type="match status" value="1"/>
</dbReference>
<dbReference type="EMBL" id="JAYJJQ010000012">
    <property type="protein sequence ID" value="MEB3070267.1"/>
    <property type="molecule type" value="Genomic_DNA"/>
</dbReference>
<evidence type="ECO:0000313" key="5">
    <source>
        <dbReference type="EMBL" id="MEB3070267.1"/>
    </source>
</evidence>
<dbReference type="InterPro" id="IPR016163">
    <property type="entry name" value="Ald_DH_C"/>
</dbReference>
<dbReference type="RefSeq" id="WP_225398641.1">
    <property type="nucleotide sequence ID" value="NZ_JAYJJQ010000012.1"/>
</dbReference>
<dbReference type="InterPro" id="IPR029510">
    <property type="entry name" value="Ald_DH_CS_GLU"/>
</dbReference>
<keyword evidence="6" id="KW-1185">Reference proteome</keyword>
<evidence type="ECO:0000259" key="4">
    <source>
        <dbReference type="Pfam" id="PF00171"/>
    </source>
</evidence>
<gene>
    <name evidence="5" type="ORF">K5L39_13840</name>
</gene>
<sequence>MTTTMTSTPTTTKYLQQPGRHLIGGELVASASGETFDVLNPATEECVGSVAKAGQYEVDAAVSAARRAFDDGRWSTLAPAQREASLHKLADLIAAHAQDFINQDVLENGMPLPFAEWELAKAEGVLRYFAGWPTKLYGQVNPVAPPLFSYSLRQPIGVCAGITPWNAPVANPIVKIAPALAFGNTVVIKPAEQTPLAGALIAELCLEAGIPDGVVNIIHGPGDVGAALVAHPEVDKIAFTGSTATGKRIQAKAAETLKRVTLELGGKSPNLIFADADLEAAIPGALLGAFSNSGQICFAGTRLFVERPIHDTVVDALVGASQQMTVGSGFDPAVQLGPLVSDEQLARVLNYIERGQAEGAELAIGGARLGERGYFVPPTVFSGATNAMTIARDEIFGPVITVIPFDDERDALKQANDSDYGLGAGIWTRDVSRAHRVAEAIRSGVVWVNTYGDMADSVPFGGFKQSGLGREFGESAAHAYTETKSVVMKL</sequence>
<evidence type="ECO:0000256" key="2">
    <source>
        <dbReference type="PROSITE-ProRule" id="PRU10007"/>
    </source>
</evidence>
<accession>A0ABU5YYP2</accession>